<protein>
    <submittedName>
        <fullName evidence="3">7111_t:CDS:1</fullName>
    </submittedName>
</protein>
<reference evidence="3" key="1">
    <citation type="submission" date="2021-06" db="EMBL/GenBank/DDBJ databases">
        <authorList>
            <person name="Kallberg Y."/>
            <person name="Tangrot J."/>
            <person name="Rosling A."/>
        </authorList>
    </citation>
    <scope>NUCLEOTIDE SEQUENCE</scope>
    <source>
        <strain evidence="3">IA702</strain>
    </source>
</reference>
<feature type="coiled-coil region" evidence="1">
    <location>
        <begin position="309"/>
        <end position="336"/>
    </location>
</feature>
<evidence type="ECO:0000313" key="4">
    <source>
        <dbReference type="Proteomes" id="UP000789572"/>
    </source>
</evidence>
<dbReference type="AlphaFoldDB" id="A0A9N8WGC4"/>
<keyword evidence="1" id="KW-0175">Coiled coil</keyword>
<name>A0A9N8WGC4_9GLOM</name>
<feature type="compositionally biased region" description="Polar residues" evidence="2">
    <location>
        <begin position="14"/>
        <end position="26"/>
    </location>
</feature>
<accession>A0A9N8WGC4</accession>
<evidence type="ECO:0000256" key="1">
    <source>
        <dbReference type="SAM" id="Coils"/>
    </source>
</evidence>
<evidence type="ECO:0000256" key="2">
    <source>
        <dbReference type="SAM" id="MobiDB-lite"/>
    </source>
</evidence>
<feature type="region of interest" description="Disordered" evidence="2">
    <location>
        <begin position="424"/>
        <end position="503"/>
    </location>
</feature>
<comment type="caution">
    <text evidence="3">The sequence shown here is derived from an EMBL/GenBank/DDBJ whole genome shotgun (WGS) entry which is preliminary data.</text>
</comment>
<organism evidence="3 4">
    <name type="scientific">Paraglomus occultum</name>
    <dbReference type="NCBI Taxonomy" id="144539"/>
    <lineage>
        <taxon>Eukaryota</taxon>
        <taxon>Fungi</taxon>
        <taxon>Fungi incertae sedis</taxon>
        <taxon>Mucoromycota</taxon>
        <taxon>Glomeromycotina</taxon>
        <taxon>Glomeromycetes</taxon>
        <taxon>Paraglomerales</taxon>
        <taxon>Paraglomeraceae</taxon>
        <taxon>Paraglomus</taxon>
    </lineage>
</organism>
<feature type="region of interest" description="Disordered" evidence="2">
    <location>
        <begin position="1"/>
        <end position="74"/>
    </location>
</feature>
<feature type="compositionally biased region" description="Basic and acidic residues" evidence="2">
    <location>
        <begin position="1"/>
        <end position="11"/>
    </location>
</feature>
<proteinExistence type="predicted"/>
<gene>
    <name evidence="3" type="ORF">POCULU_LOCUS1920</name>
</gene>
<dbReference type="Proteomes" id="UP000789572">
    <property type="component" value="Unassembled WGS sequence"/>
</dbReference>
<keyword evidence="4" id="KW-1185">Reference proteome</keyword>
<dbReference type="OrthoDB" id="2428093at2759"/>
<dbReference type="EMBL" id="CAJVPJ010000159">
    <property type="protein sequence ID" value="CAG8488147.1"/>
    <property type="molecule type" value="Genomic_DNA"/>
</dbReference>
<sequence length="503" mass="57011">MSADDSTDRGRSTRALSPTNYTTASENTRDFLTGRNNESESEHQSALLSNDVQSHDKVNKRNKSFSNPDDEKKALKKQIKQLQGTIASKEVNINKLMSLNTELEKYNASLRKRVDSLEKHADTLEKQVETLAKQKEQFKEEASRYQSALGDATSHVFKEDDPNNPIFLKRHIQALEKKLDNIARTKGATITIEPSKESTKLVNRYLHPYKIQEGDVDKVLLKAALQRMIIEEILKKTAVAQKKETSTLEFGIAQTTETLCSMIAQFISDNKISDNIADLVPDKIRQQTYSLLGTHAFTDANHPFIKKNSEEMLRVLDRYRTNKKDEQEKLSQTNEMIRTLIRVLYFRPKVFANAKIEFAESGVEFDDALMRGAQLDEDDAEESALVALCSLPMVYKEQKKEGNIIYGKAKVSLRKENDERFELKADDEVEEEGDSKSEFGGESYVNIQKPGNHMQSKNGTQDLWTSPSANVQTTNGNSGTKRPHADPNETNSSYKLIVRCEDE</sequence>
<evidence type="ECO:0000313" key="3">
    <source>
        <dbReference type="EMBL" id="CAG8488147.1"/>
    </source>
</evidence>
<feature type="compositionally biased region" description="Polar residues" evidence="2">
    <location>
        <begin position="453"/>
        <end position="480"/>
    </location>
</feature>